<organism evidence="1 2">
    <name type="scientific">Holotrichia oblita</name>
    <name type="common">Chafer beetle</name>
    <dbReference type="NCBI Taxonomy" id="644536"/>
    <lineage>
        <taxon>Eukaryota</taxon>
        <taxon>Metazoa</taxon>
        <taxon>Ecdysozoa</taxon>
        <taxon>Arthropoda</taxon>
        <taxon>Hexapoda</taxon>
        <taxon>Insecta</taxon>
        <taxon>Pterygota</taxon>
        <taxon>Neoptera</taxon>
        <taxon>Endopterygota</taxon>
        <taxon>Coleoptera</taxon>
        <taxon>Polyphaga</taxon>
        <taxon>Scarabaeiformia</taxon>
        <taxon>Scarabaeidae</taxon>
        <taxon>Melolonthinae</taxon>
        <taxon>Holotrichia</taxon>
    </lineage>
</organism>
<accession>A0ACB9T8K8</accession>
<keyword evidence="1" id="KW-0067">ATP-binding</keyword>
<keyword evidence="1" id="KW-0378">Hydrolase</keyword>
<keyword evidence="2" id="KW-1185">Reference proteome</keyword>
<keyword evidence="1" id="KW-0547">Nucleotide-binding</keyword>
<keyword evidence="1" id="KW-0347">Helicase</keyword>
<dbReference type="Proteomes" id="UP001056778">
    <property type="component" value="Chromosome 4"/>
</dbReference>
<evidence type="ECO:0000313" key="2">
    <source>
        <dbReference type="Proteomes" id="UP001056778"/>
    </source>
</evidence>
<reference evidence="1" key="1">
    <citation type="submission" date="2022-04" db="EMBL/GenBank/DDBJ databases">
        <title>Chromosome-scale genome assembly of Holotrichia oblita Faldermann.</title>
        <authorList>
            <person name="Rongchong L."/>
        </authorList>
    </citation>
    <scope>NUCLEOTIDE SEQUENCE</scope>
    <source>
        <strain evidence="1">81SQS9</strain>
    </source>
</reference>
<comment type="caution">
    <text evidence="1">The sequence shown here is derived from an EMBL/GenBank/DDBJ whole genome shotgun (WGS) entry which is preliminary data.</text>
</comment>
<evidence type="ECO:0000313" key="1">
    <source>
        <dbReference type="EMBL" id="KAI4463015.1"/>
    </source>
</evidence>
<name>A0ACB9T8K8_HOLOL</name>
<proteinExistence type="predicted"/>
<gene>
    <name evidence="1" type="ORF">MML48_4g00012319</name>
</gene>
<protein>
    <submittedName>
        <fullName evidence="1">Helicase related</fullName>
    </submittedName>
</protein>
<sequence length="149" mass="17374">MRFTKTAMFLLFCMILSSVFLANITNLLSEEVAHNLNNDLHKNKVIPMTDTPKHLIWFLQISDIHISIFRDPSRITEFKEFCDQTVDVFQPSLVLASGDLTDAKTRDNIGSKQMLQEWQYYRNVLRECNIEKKTLWLDIRGNHGNINIS</sequence>
<dbReference type="EMBL" id="CM043018">
    <property type="protein sequence ID" value="KAI4463015.1"/>
    <property type="molecule type" value="Genomic_DNA"/>
</dbReference>